<dbReference type="InterPro" id="IPR000352">
    <property type="entry name" value="Pep_chain_release_fac_I"/>
</dbReference>
<name>A0A0F9W8I1_9ZZZZ</name>
<accession>A0A0F9W8I1</accession>
<keyword evidence="2" id="KW-0488">Methylation</keyword>
<protein>
    <recommendedName>
        <fullName evidence="3">Prokaryotic-type class I peptide chain release factors domain-containing protein</fullName>
    </recommendedName>
</protein>
<proteinExistence type="inferred from homology"/>
<evidence type="ECO:0000256" key="2">
    <source>
        <dbReference type="ARBA" id="ARBA00022481"/>
    </source>
</evidence>
<dbReference type="Gene3D" id="3.30.70.1660">
    <property type="match status" value="1"/>
</dbReference>
<dbReference type="SUPFAM" id="SSF75620">
    <property type="entry name" value="Release factor"/>
    <property type="match status" value="1"/>
</dbReference>
<comment type="caution">
    <text evidence="4">The sequence shown here is derived from an EMBL/GenBank/DDBJ whole genome shotgun (WGS) entry which is preliminary data.</text>
</comment>
<gene>
    <name evidence="4" type="ORF">LCGC14_0045530</name>
</gene>
<dbReference type="Gene3D" id="3.30.160.20">
    <property type="match status" value="1"/>
</dbReference>
<comment type="similarity">
    <text evidence="1">Belongs to the prokaryotic/mitochondrial release factor family.</text>
</comment>
<evidence type="ECO:0000313" key="4">
    <source>
        <dbReference type="EMBL" id="KKO08613.1"/>
    </source>
</evidence>
<sequence>MPDNERRGRVHSSTVTVSVLALAERTADHPAARRSDGDFVLEWYSGSGAGGQHRNRHMNSARLRHGPTGLVVTSQQRKRPNSEAEARAEMTSRLDALLAAEGAGAENKNRSAQIGCGARADKRRTYRFQEGMVTDHETGKSAPAKKVMKGMFDLLW</sequence>
<feature type="domain" description="Prokaryotic-type class I peptide chain release factors" evidence="3">
    <location>
        <begin position="37"/>
        <end position="136"/>
    </location>
</feature>
<dbReference type="AlphaFoldDB" id="A0A0F9W8I1"/>
<reference evidence="4" key="1">
    <citation type="journal article" date="2015" name="Nature">
        <title>Complex archaea that bridge the gap between prokaryotes and eukaryotes.</title>
        <authorList>
            <person name="Spang A."/>
            <person name="Saw J.H."/>
            <person name="Jorgensen S.L."/>
            <person name="Zaremba-Niedzwiedzka K."/>
            <person name="Martijn J."/>
            <person name="Lind A.E."/>
            <person name="van Eijk R."/>
            <person name="Schleper C."/>
            <person name="Guy L."/>
            <person name="Ettema T.J."/>
        </authorList>
    </citation>
    <scope>NUCLEOTIDE SEQUENCE</scope>
</reference>
<dbReference type="EMBL" id="LAZR01000009">
    <property type="protein sequence ID" value="KKO08613.1"/>
    <property type="molecule type" value="Genomic_DNA"/>
</dbReference>
<dbReference type="PANTHER" id="PTHR43804:SF7">
    <property type="entry name" value="LD18447P"/>
    <property type="match status" value="1"/>
</dbReference>
<dbReference type="InterPro" id="IPR050057">
    <property type="entry name" value="Prokaryotic/Mito_RF"/>
</dbReference>
<dbReference type="InterPro" id="IPR045853">
    <property type="entry name" value="Pep_chain_release_fac_I_sf"/>
</dbReference>
<dbReference type="GO" id="GO:0003747">
    <property type="term" value="F:translation release factor activity"/>
    <property type="evidence" value="ECO:0007669"/>
    <property type="project" value="InterPro"/>
</dbReference>
<organism evidence="4">
    <name type="scientific">marine sediment metagenome</name>
    <dbReference type="NCBI Taxonomy" id="412755"/>
    <lineage>
        <taxon>unclassified sequences</taxon>
        <taxon>metagenomes</taxon>
        <taxon>ecological metagenomes</taxon>
    </lineage>
</organism>
<dbReference type="PANTHER" id="PTHR43804">
    <property type="entry name" value="LD18447P"/>
    <property type="match status" value="1"/>
</dbReference>
<evidence type="ECO:0000256" key="1">
    <source>
        <dbReference type="ARBA" id="ARBA00010835"/>
    </source>
</evidence>
<evidence type="ECO:0000259" key="3">
    <source>
        <dbReference type="Pfam" id="PF00472"/>
    </source>
</evidence>
<dbReference type="Pfam" id="PF00472">
    <property type="entry name" value="RF-1"/>
    <property type="match status" value="1"/>
</dbReference>